<dbReference type="SMART" id="SM00822">
    <property type="entry name" value="PKS_KR"/>
    <property type="match status" value="1"/>
</dbReference>
<dbReference type="PRINTS" id="PR00080">
    <property type="entry name" value="SDRFAMILY"/>
</dbReference>
<dbReference type="GO" id="GO:0016616">
    <property type="term" value="F:oxidoreductase activity, acting on the CH-OH group of donors, NAD or NADP as acceptor"/>
    <property type="evidence" value="ECO:0007669"/>
    <property type="project" value="TreeGrafter"/>
</dbReference>
<dbReference type="InterPro" id="IPR036291">
    <property type="entry name" value="NAD(P)-bd_dom_sf"/>
</dbReference>
<dbReference type="RefSeq" id="WP_106215556.1">
    <property type="nucleotide sequence ID" value="NZ_PVZF01000022.1"/>
</dbReference>
<sequence>MSTPSTTATTAAVEAGVNDEDDQRRVAVITGASSGIGRAVAVELARQGVDVVIGTHPADAHDPELTAQLVADVGGRSVIAAVDVSSTAQVDAFVQAALNTWGRLDVVVANAGILRRTPLADMSDSEWNRILDVDLTGAFRLFRAAAPHTGAGGAFVGISSFAGAIFGWQEHVHYASAKAGMLGLIRSLAMELGPQGIRVNAVVPGTIDTPQANDPVNSLGPEGIAAQALGVPLRRTGRAQDVANVVRFLSSSDAAYITGQAVVVDGGLSVRMPG</sequence>
<proteinExistence type="inferred from homology"/>
<dbReference type="GO" id="GO:0006633">
    <property type="term" value="P:fatty acid biosynthetic process"/>
    <property type="evidence" value="ECO:0007669"/>
    <property type="project" value="TreeGrafter"/>
</dbReference>
<dbReference type="GO" id="GO:0048038">
    <property type="term" value="F:quinone binding"/>
    <property type="evidence" value="ECO:0007669"/>
    <property type="project" value="TreeGrafter"/>
</dbReference>
<comment type="caution">
    <text evidence="4">The sequence shown here is derived from an EMBL/GenBank/DDBJ whole genome shotgun (WGS) entry which is preliminary data.</text>
</comment>
<dbReference type="SUPFAM" id="SSF51735">
    <property type="entry name" value="NAD(P)-binding Rossmann-fold domains"/>
    <property type="match status" value="1"/>
</dbReference>
<dbReference type="AlphaFoldDB" id="A0A2T0QUX1"/>
<comment type="similarity">
    <text evidence="1">Belongs to the short-chain dehydrogenases/reductases (SDR) family.</text>
</comment>
<name>A0A2T0QUX1_9ACTN</name>
<dbReference type="EMBL" id="PVZF01000022">
    <property type="protein sequence ID" value="PRY08946.1"/>
    <property type="molecule type" value="Genomic_DNA"/>
</dbReference>
<dbReference type="PRINTS" id="PR00081">
    <property type="entry name" value="GDHRDH"/>
</dbReference>
<dbReference type="PANTHER" id="PTHR42760:SF133">
    <property type="entry name" value="3-OXOACYL-[ACYL-CARRIER-PROTEIN] REDUCTASE"/>
    <property type="match status" value="1"/>
</dbReference>
<gene>
    <name evidence="4" type="ORF">CLV37_12223</name>
</gene>
<keyword evidence="2" id="KW-0560">Oxidoreductase</keyword>
<reference evidence="4 5" key="1">
    <citation type="submission" date="2018-03" db="EMBL/GenBank/DDBJ databases">
        <title>Genomic Encyclopedia of Archaeal and Bacterial Type Strains, Phase II (KMG-II): from individual species to whole genera.</title>
        <authorList>
            <person name="Goeker M."/>
        </authorList>
    </citation>
    <scope>NUCLEOTIDE SEQUENCE [LARGE SCALE GENOMIC DNA]</scope>
    <source>
        <strain evidence="4 5">DSM 19711</strain>
    </source>
</reference>
<feature type="domain" description="Ketoreductase" evidence="3">
    <location>
        <begin position="25"/>
        <end position="224"/>
    </location>
</feature>
<dbReference type="FunFam" id="3.40.50.720:FF:000084">
    <property type="entry name" value="Short-chain dehydrogenase reductase"/>
    <property type="match status" value="1"/>
</dbReference>
<dbReference type="PANTHER" id="PTHR42760">
    <property type="entry name" value="SHORT-CHAIN DEHYDROGENASES/REDUCTASES FAMILY MEMBER"/>
    <property type="match status" value="1"/>
</dbReference>
<evidence type="ECO:0000313" key="4">
    <source>
        <dbReference type="EMBL" id="PRY08946.1"/>
    </source>
</evidence>
<dbReference type="InterPro" id="IPR002347">
    <property type="entry name" value="SDR_fam"/>
</dbReference>
<dbReference type="Gene3D" id="3.40.50.720">
    <property type="entry name" value="NAD(P)-binding Rossmann-like Domain"/>
    <property type="match status" value="1"/>
</dbReference>
<evidence type="ECO:0000256" key="2">
    <source>
        <dbReference type="ARBA" id="ARBA00023002"/>
    </source>
</evidence>
<accession>A0A2T0QUX1</accession>
<dbReference type="Proteomes" id="UP000238083">
    <property type="component" value="Unassembled WGS sequence"/>
</dbReference>
<organism evidence="4 5">
    <name type="scientific">Kineococcus rhizosphaerae</name>
    <dbReference type="NCBI Taxonomy" id="559628"/>
    <lineage>
        <taxon>Bacteria</taxon>
        <taxon>Bacillati</taxon>
        <taxon>Actinomycetota</taxon>
        <taxon>Actinomycetes</taxon>
        <taxon>Kineosporiales</taxon>
        <taxon>Kineosporiaceae</taxon>
        <taxon>Kineococcus</taxon>
    </lineage>
</organism>
<evidence type="ECO:0000313" key="5">
    <source>
        <dbReference type="Proteomes" id="UP000238083"/>
    </source>
</evidence>
<keyword evidence="5" id="KW-1185">Reference proteome</keyword>
<dbReference type="OrthoDB" id="5173603at2"/>
<evidence type="ECO:0000256" key="1">
    <source>
        <dbReference type="ARBA" id="ARBA00006484"/>
    </source>
</evidence>
<dbReference type="InterPro" id="IPR057326">
    <property type="entry name" value="KR_dom"/>
</dbReference>
<evidence type="ECO:0000259" key="3">
    <source>
        <dbReference type="SMART" id="SM00822"/>
    </source>
</evidence>
<dbReference type="Pfam" id="PF13561">
    <property type="entry name" value="adh_short_C2"/>
    <property type="match status" value="1"/>
</dbReference>
<protein>
    <submittedName>
        <fullName evidence="4">3-oxoacyl-[acyl-carrier protein] reductase</fullName>
    </submittedName>
</protein>